<reference evidence="1 2" key="1">
    <citation type="submission" date="2022-01" db="EMBL/GenBank/DDBJ databases">
        <title>A chromosomal length assembly of Cordylochernes scorpioides.</title>
        <authorList>
            <person name="Zeh D."/>
            <person name="Zeh J."/>
        </authorList>
    </citation>
    <scope>NUCLEOTIDE SEQUENCE [LARGE SCALE GENOMIC DNA]</scope>
    <source>
        <strain evidence="1">IN4F17</strain>
        <tissue evidence="1">Whole Body</tissue>
    </source>
</reference>
<name>A0ABY6K5F9_9ARAC</name>
<dbReference type="EMBL" id="CP092864">
    <property type="protein sequence ID" value="UYV63549.1"/>
    <property type="molecule type" value="Genomic_DNA"/>
</dbReference>
<evidence type="ECO:0000313" key="1">
    <source>
        <dbReference type="EMBL" id="UYV63549.1"/>
    </source>
</evidence>
<gene>
    <name evidence="1" type="ORF">LAZ67_2004631</name>
</gene>
<organism evidence="1 2">
    <name type="scientific">Cordylochernes scorpioides</name>
    <dbReference type="NCBI Taxonomy" id="51811"/>
    <lineage>
        <taxon>Eukaryota</taxon>
        <taxon>Metazoa</taxon>
        <taxon>Ecdysozoa</taxon>
        <taxon>Arthropoda</taxon>
        <taxon>Chelicerata</taxon>
        <taxon>Arachnida</taxon>
        <taxon>Pseudoscorpiones</taxon>
        <taxon>Cheliferoidea</taxon>
        <taxon>Chernetidae</taxon>
        <taxon>Cordylochernes</taxon>
    </lineage>
</organism>
<dbReference type="Proteomes" id="UP001235939">
    <property type="component" value="Chromosome 02"/>
</dbReference>
<sequence length="126" mass="13859">MSKNCCLNYAEMGLCGLFSEGQCSMQLILYSRVLIIQIPIIQNIGYPKANSKPKLPKPKANIAGFLAGTWRQAPFILPTMSSKRKHVVLSFTDKLKIDQWKNGASGSSLAQKYGVGNATIPDIKKE</sequence>
<proteinExistence type="predicted"/>
<keyword evidence="2" id="KW-1185">Reference proteome</keyword>
<evidence type="ECO:0000313" key="2">
    <source>
        <dbReference type="Proteomes" id="UP001235939"/>
    </source>
</evidence>
<protein>
    <submittedName>
        <fullName evidence="1">Uncharacterized protein</fullName>
    </submittedName>
</protein>
<accession>A0ABY6K5F9</accession>